<sequence>MQVLLYIIITALFILMPNFFQNNYIKYISINHKILAQ</sequence>
<keyword evidence="3" id="KW-1185">Reference proteome</keyword>
<gene>
    <name evidence="2" type="ORF">SI8410_10014367</name>
</gene>
<proteinExistence type="predicted"/>
<name>A0A7I8L0X5_SPIIN</name>
<dbReference type="AlphaFoldDB" id="A0A7I8L0X5"/>
<accession>A0A7I8L0X5</accession>
<evidence type="ECO:0000313" key="2">
    <source>
        <dbReference type="EMBL" id="CAA7403689.1"/>
    </source>
</evidence>
<feature type="transmembrane region" description="Helical" evidence="1">
    <location>
        <begin position="6"/>
        <end position="25"/>
    </location>
</feature>
<evidence type="ECO:0000313" key="3">
    <source>
        <dbReference type="Proteomes" id="UP000663760"/>
    </source>
</evidence>
<keyword evidence="1" id="KW-1133">Transmembrane helix</keyword>
<organism evidence="2 3">
    <name type="scientific">Spirodela intermedia</name>
    <name type="common">Intermediate duckweed</name>
    <dbReference type="NCBI Taxonomy" id="51605"/>
    <lineage>
        <taxon>Eukaryota</taxon>
        <taxon>Viridiplantae</taxon>
        <taxon>Streptophyta</taxon>
        <taxon>Embryophyta</taxon>
        <taxon>Tracheophyta</taxon>
        <taxon>Spermatophyta</taxon>
        <taxon>Magnoliopsida</taxon>
        <taxon>Liliopsida</taxon>
        <taxon>Araceae</taxon>
        <taxon>Lemnoideae</taxon>
        <taxon>Spirodela</taxon>
    </lineage>
</organism>
<evidence type="ECO:0000256" key="1">
    <source>
        <dbReference type="SAM" id="Phobius"/>
    </source>
</evidence>
<dbReference type="EMBL" id="LR746273">
    <property type="protein sequence ID" value="CAA7403689.1"/>
    <property type="molecule type" value="Genomic_DNA"/>
</dbReference>
<reference evidence="2" key="1">
    <citation type="submission" date="2020-02" db="EMBL/GenBank/DDBJ databases">
        <authorList>
            <person name="Scholz U."/>
            <person name="Mascher M."/>
            <person name="Fiebig A."/>
        </authorList>
    </citation>
    <scope>NUCLEOTIDE SEQUENCE</scope>
</reference>
<keyword evidence="1" id="KW-0472">Membrane</keyword>
<keyword evidence="1" id="KW-0812">Transmembrane</keyword>
<protein>
    <submittedName>
        <fullName evidence="2">Uncharacterized protein</fullName>
    </submittedName>
</protein>
<dbReference type="Proteomes" id="UP000663760">
    <property type="component" value="Chromosome 10"/>
</dbReference>